<comment type="similarity">
    <text evidence="1">Belongs to the bacterial sugar transferase family.</text>
</comment>
<dbReference type="EMBL" id="LN890655">
    <property type="protein sequence ID" value="CUS04190.2"/>
    <property type="molecule type" value="Genomic_DNA"/>
</dbReference>
<dbReference type="AlphaFoldDB" id="A0A160T617"/>
<keyword evidence="5" id="KW-1185">Reference proteome</keyword>
<evidence type="ECO:0000256" key="1">
    <source>
        <dbReference type="ARBA" id="ARBA00006464"/>
    </source>
</evidence>
<dbReference type="InterPro" id="IPR003362">
    <property type="entry name" value="Bact_transf"/>
</dbReference>
<dbReference type="OrthoDB" id="9808602at2"/>
<gene>
    <name evidence="4" type="ORF">CFX0092_A2312</name>
</gene>
<accession>A0A160T617</accession>
<dbReference type="PANTHER" id="PTHR30576:SF20">
    <property type="entry name" value="QUINOVOSAMINEPHOSPHOTRANSFERAE-RELATED"/>
    <property type="match status" value="1"/>
</dbReference>
<dbReference type="Gene3D" id="3.40.50.720">
    <property type="entry name" value="NAD(P)-binding Rossmann-like Domain"/>
    <property type="match status" value="1"/>
</dbReference>
<feature type="domain" description="Bacterial sugar transferase" evidence="3">
    <location>
        <begin position="32"/>
        <end position="225"/>
    </location>
</feature>
<feature type="transmembrane region" description="Helical" evidence="2">
    <location>
        <begin position="318"/>
        <end position="339"/>
    </location>
</feature>
<dbReference type="Proteomes" id="UP000215027">
    <property type="component" value="Chromosome I"/>
</dbReference>
<keyword evidence="2" id="KW-0472">Membrane</keyword>
<dbReference type="RefSeq" id="WP_095043574.1">
    <property type="nucleotide sequence ID" value="NZ_LN890655.1"/>
</dbReference>
<feature type="transmembrane region" description="Helical" evidence="2">
    <location>
        <begin position="351"/>
        <end position="373"/>
    </location>
</feature>
<dbReference type="GO" id="GO:0016780">
    <property type="term" value="F:phosphotransferase activity, for other substituted phosphate groups"/>
    <property type="evidence" value="ECO:0007669"/>
    <property type="project" value="TreeGrafter"/>
</dbReference>
<evidence type="ECO:0000313" key="5">
    <source>
        <dbReference type="Proteomes" id="UP000215027"/>
    </source>
</evidence>
<proteinExistence type="inferred from homology"/>
<feature type="transmembrane region" description="Helical" evidence="2">
    <location>
        <begin position="250"/>
        <end position="272"/>
    </location>
</feature>
<protein>
    <submittedName>
        <fullName evidence="4">Glycosyltransferase</fullName>
    </submittedName>
</protein>
<feature type="transmembrane region" description="Helical" evidence="2">
    <location>
        <begin position="37"/>
        <end position="58"/>
    </location>
</feature>
<evidence type="ECO:0000313" key="4">
    <source>
        <dbReference type="EMBL" id="CUS04190.2"/>
    </source>
</evidence>
<dbReference type="InterPro" id="IPR036291">
    <property type="entry name" value="NAD(P)-bd_dom_sf"/>
</dbReference>
<dbReference type="PANTHER" id="PTHR30576">
    <property type="entry name" value="COLANIC BIOSYNTHESIS UDP-GLUCOSE LIPID CARRIER TRANSFERASE"/>
    <property type="match status" value="1"/>
</dbReference>
<evidence type="ECO:0000256" key="2">
    <source>
        <dbReference type="SAM" id="Phobius"/>
    </source>
</evidence>
<feature type="transmembrane region" description="Helical" evidence="2">
    <location>
        <begin position="284"/>
        <end position="306"/>
    </location>
</feature>
<sequence>MNESIAPQQQRADVKLQAGLGDIWRVVDSAARRTLDILIAGLGILVLLPVLLLLALLIKRDSPGPVFYWGQRVGRGGRPFGILKFRTMYETTASYNGPRVTGQGDPRITPLGQWLRDTKINELPQLWNVLKGDMSLVGPRPEDQDFVAHWPADVRQVLLSVRPGITSPASILYRDEESMLQAGNVVDQYLKVILPSKLRLDLLYVHHRSFLTDLDVMFWTLLALLPQLKARRVPEHLLFWGPLARFISRYFSWFVLDSLIAFAAVAITGVLWRSNGPLELGWGTATGVALAIALIFSMVNALLGIGRVVWSRADFNDAFALAVSSGLTTGILLVANVIWEPRTVVVPYLGHHLLPSGLIMVSGVLAFAGFVTLRYRMRIITGLSAHWITLRGGTSAVGERVLIVGAGEVSQLAVYLLRKAELGQVYSIIGMVDDAPRKQGARIGGVRVLGRTDEIPHLVSLHDVGLIIYAIENIRRPQRERILQLCRAAGVQTVVLPDVLETLRSQLSLEVSAAPAECPAAGDSSEARLDNWLVELDQLMQAEAWDAAHAQIQAMQRQIVVQEQAGRF</sequence>
<dbReference type="Pfam" id="PF02397">
    <property type="entry name" value="Bac_transf"/>
    <property type="match status" value="1"/>
</dbReference>
<organism evidence="4 5">
    <name type="scientific">Candidatus Promineifilum breve</name>
    <dbReference type="NCBI Taxonomy" id="1806508"/>
    <lineage>
        <taxon>Bacteria</taxon>
        <taxon>Bacillati</taxon>
        <taxon>Chloroflexota</taxon>
        <taxon>Ardenticatenia</taxon>
        <taxon>Candidatus Promineifilales</taxon>
        <taxon>Candidatus Promineifilaceae</taxon>
        <taxon>Candidatus Promineifilum</taxon>
    </lineage>
</organism>
<name>A0A160T617_9CHLR</name>
<keyword evidence="2" id="KW-0812">Transmembrane</keyword>
<keyword evidence="2" id="KW-1133">Transmembrane helix</keyword>
<dbReference type="KEGG" id="pbf:CFX0092_A2312"/>
<evidence type="ECO:0000259" key="3">
    <source>
        <dbReference type="Pfam" id="PF02397"/>
    </source>
</evidence>
<dbReference type="SUPFAM" id="SSF51735">
    <property type="entry name" value="NAD(P)-binding Rossmann-fold domains"/>
    <property type="match status" value="1"/>
</dbReference>
<reference evidence="4" key="1">
    <citation type="submission" date="2016-01" db="EMBL/GenBank/DDBJ databases">
        <authorList>
            <person name="Mcilroy J.S."/>
            <person name="Karst M S."/>
            <person name="Albertsen M."/>
        </authorList>
    </citation>
    <scope>NUCLEOTIDE SEQUENCE</scope>
    <source>
        <strain evidence="4">Cfx-K</strain>
    </source>
</reference>